<gene>
    <name evidence="1" type="ORF">XELAEV_18004471mg</name>
</gene>
<dbReference type="AlphaFoldDB" id="A0A974BRN4"/>
<reference evidence="1" key="1">
    <citation type="submission" date="2016-05" db="EMBL/GenBank/DDBJ databases">
        <title>WGS assembly of Xenopus laevis.</title>
        <authorList>
            <person name="Session A."/>
            <person name="Uno Y."/>
            <person name="Kwon T."/>
            <person name="Chapman J."/>
            <person name="Toyoda A."/>
            <person name="Takahashi S."/>
            <person name="Fukui A."/>
            <person name="Hikosaka A."/>
            <person name="Putnam N."/>
            <person name="Stites J."/>
            <person name="Van Heeringen S."/>
            <person name="Quigley I."/>
            <person name="Heinz S."/>
            <person name="Hellsten U."/>
            <person name="Lyons J."/>
            <person name="Suzuki A."/>
            <person name="Kondo M."/>
            <person name="Ogino H."/>
            <person name="Ochi H."/>
            <person name="Bogdanovic O."/>
            <person name="Lister R."/>
            <person name="Georgiou G."/>
            <person name="Paranjpe S."/>
            <person name="Van Kruijsbergen I."/>
            <person name="Mozaffari S."/>
            <person name="Shu S."/>
            <person name="Schmutz J."/>
            <person name="Jenkins J."/>
            <person name="Grimwood J."/>
            <person name="Carlson J."/>
            <person name="Mitros T."/>
            <person name="Simakov O."/>
            <person name="Heald R."/>
            <person name="Miller K."/>
            <person name="Haudenschild C."/>
            <person name="Kuroki Y."/>
            <person name="Tanaka T."/>
            <person name="Michiue T."/>
            <person name="Watanabe M."/>
            <person name="Kinoshita T."/>
            <person name="Ohta Y."/>
            <person name="Mawaribuchi S."/>
            <person name="Suzuki Y."/>
            <person name="Haramoto Y."/>
            <person name="Yamamoto T."/>
            <person name="Takagi C."/>
            <person name="Kitzman J."/>
            <person name="Shendure J."/>
            <person name="Nakayama T."/>
            <person name="Izutsu Y."/>
            <person name="Robert J."/>
            <person name="Dichmann D."/>
            <person name="Flajnik M."/>
            <person name="Houston D."/>
            <person name="Marcotte E."/>
            <person name="Wallingford J."/>
            <person name="Ito Y."/>
            <person name="Asashima M."/>
            <person name="Ueno N."/>
            <person name="Matsuda Y."/>
            <person name="Jan Veenstra G."/>
            <person name="Fujiyama A."/>
            <person name="Harland R."/>
            <person name="Taira M."/>
            <person name="Rokhsar D.S."/>
        </authorList>
    </citation>
    <scope>NUCLEOTIDE SEQUENCE</scope>
    <source>
        <strain evidence="1">J</strain>
        <tissue evidence="1">Blood</tissue>
    </source>
</reference>
<evidence type="ECO:0000313" key="1">
    <source>
        <dbReference type="EMBL" id="OCT56731.1"/>
    </source>
</evidence>
<organism evidence="1">
    <name type="scientific">Xenopus laevis</name>
    <name type="common">African clawed frog</name>
    <dbReference type="NCBI Taxonomy" id="8355"/>
    <lineage>
        <taxon>Eukaryota</taxon>
        <taxon>Metazoa</taxon>
        <taxon>Chordata</taxon>
        <taxon>Craniata</taxon>
        <taxon>Vertebrata</taxon>
        <taxon>Euteleostomi</taxon>
        <taxon>Amphibia</taxon>
        <taxon>Batrachia</taxon>
        <taxon>Anura</taxon>
        <taxon>Pipoidea</taxon>
        <taxon>Pipidae</taxon>
        <taxon>Xenopodinae</taxon>
        <taxon>Xenopus</taxon>
        <taxon>Xenopus</taxon>
    </lineage>
</organism>
<dbReference type="EMBL" id="KV467251">
    <property type="protein sequence ID" value="OCT56731.1"/>
    <property type="molecule type" value="Genomic_DNA"/>
</dbReference>
<name>A0A974BRN4_XENLA</name>
<dbReference type="Proteomes" id="UP000694892">
    <property type="component" value="Unassembled WGS sequence"/>
</dbReference>
<accession>A0A974BRN4</accession>
<proteinExistence type="predicted"/>
<sequence length="78" mass="8734">MAEVSVCGSPGTNASVCGGTSVWKCQSVNIHRPTLRRQHQFIRTYDSQRRQTTPNLISTSVQYLPNSDLPLIWESVKT</sequence>
<protein>
    <submittedName>
        <fullName evidence="1">Uncharacterized protein</fullName>
    </submittedName>
</protein>